<keyword evidence="4" id="KW-0547">Nucleotide-binding</keyword>
<evidence type="ECO:0000256" key="1">
    <source>
        <dbReference type="ARBA" id="ARBA00004397"/>
    </source>
</evidence>
<dbReference type="SMART" id="SM00963">
    <property type="entry name" value="SRP54_N"/>
    <property type="match status" value="1"/>
</dbReference>
<dbReference type="GeneID" id="63788778"/>
<feature type="domain" description="SRP54-type proteins GTP-binding" evidence="13">
    <location>
        <begin position="553"/>
        <end position="566"/>
    </location>
</feature>
<dbReference type="InterPro" id="IPR036225">
    <property type="entry name" value="SRP/SRP_N"/>
</dbReference>
<evidence type="ECO:0000256" key="11">
    <source>
        <dbReference type="SAM" id="MobiDB-lite"/>
    </source>
</evidence>
<dbReference type="GO" id="GO:0005785">
    <property type="term" value="C:signal recognition particle receptor complex"/>
    <property type="evidence" value="ECO:0007669"/>
    <property type="project" value="InterPro"/>
</dbReference>
<dbReference type="OMA" id="HLGWIDK"/>
<dbReference type="Gene3D" id="3.30.450.60">
    <property type="match status" value="1"/>
</dbReference>
<proteinExistence type="inferred from homology"/>
<dbReference type="FunFam" id="3.40.50.300:FF:000566">
    <property type="entry name" value="Signal recognition particle receptor subunit alpha"/>
    <property type="match status" value="1"/>
</dbReference>
<dbReference type="SUPFAM" id="SSF64356">
    <property type="entry name" value="SNARE-like"/>
    <property type="match status" value="1"/>
</dbReference>
<comment type="similarity">
    <text evidence="2">Belongs to the GTP-binding SRP family.</text>
</comment>
<dbReference type="GO" id="GO:0005047">
    <property type="term" value="F:signal recognition particle binding"/>
    <property type="evidence" value="ECO:0007669"/>
    <property type="project" value="InterPro"/>
</dbReference>
<dbReference type="GO" id="GO:0006614">
    <property type="term" value="P:SRP-dependent cotranslational protein targeting to membrane"/>
    <property type="evidence" value="ECO:0007669"/>
    <property type="project" value="InterPro"/>
</dbReference>
<evidence type="ECO:0000256" key="3">
    <source>
        <dbReference type="ARBA" id="ARBA00011870"/>
    </source>
</evidence>
<evidence type="ECO:0000259" key="13">
    <source>
        <dbReference type="PROSITE" id="PS00300"/>
    </source>
</evidence>
<keyword evidence="6" id="KW-0342">GTP-binding</keyword>
<keyword evidence="7 12" id="KW-0472">Membrane</keyword>
<dbReference type="EMBL" id="MCFI01000012">
    <property type="protein sequence ID" value="ORY80968.1"/>
    <property type="molecule type" value="Genomic_DNA"/>
</dbReference>
<feature type="transmembrane region" description="Helical" evidence="12">
    <location>
        <begin position="539"/>
        <end position="559"/>
    </location>
</feature>
<evidence type="ECO:0000313" key="14">
    <source>
        <dbReference type="EMBL" id="ORY80968.1"/>
    </source>
</evidence>
<evidence type="ECO:0000256" key="6">
    <source>
        <dbReference type="ARBA" id="ARBA00023134"/>
    </source>
</evidence>
<sequence>MLDLFTIVNQGGVVLWQKQLSPVSNAVVNGLITDIFIAGSSASTYAKSGYTVKWTHANELGLIFVVVYQSLLQLGFVEEFLDNMKRIVRKLYATEIKKAQTTGADLTNIVVEFDVYFDQRLRDLEAAPEAQSPPHVAPEVSKSPQPRILTAAKLVGGRRAATKRGSGRSTPVNGNTSSVPTSDDETTKPKTKAKVQRKWRADGTLDESGTEVLDFSVGDSGDVNTNIATDVSDFVGNDAMQKTKQGQMVIQDLGEMLAQETPEAPKTGAFSFFSKLVVGKTLTAEDLDPVMESMRQHLLAKNVANEVCVDLCASVKTSLVGQKTGSFGKTSTMVRTAMEQALKRILTPTTSLDLLNEVARVNTSEKRPYTMSFIGVNGVGKSTNLSKIAYWLLGNKLRVLIVACDTFRSGAVEQLRVHVTRLRTFIESQGRSGDGVELFERGYGKDPSSIANDAITYAKKNGFEVVLVDTAGRRHNDARLMSGLERFVSTVKLDKVFQVAEALVGTDSLSQARHFNDALGPKRNLDGFIISKVDTVGDLVGTIVSMIYVTGVPVLFVGVGQMYTDLRGLSVSWVLQMLMQ</sequence>
<dbReference type="OrthoDB" id="1727884at2759"/>
<dbReference type="SMART" id="SM00382">
    <property type="entry name" value="AAA"/>
    <property type="match status" value="1"/>
</dbReference>
<evidence type="ECO:0000256" key="9">
    <source>
        <dbReference type="ARBA" id="ARBA00071429"/>
    </source>
</evidence>
<protein>
    <recommendedName>
        <fullName evidence="9">Signal recognition particle receptor subunit alpha homolog</fullName>
    </recommendedName>
    <alternativeName>
        <fullName evidence="10">Docking protein alpha</fullName>
    </alternativeName>
</protein>
<dbReference type="PANTHER" id="PTHR43134:SF1">
    <property type="entry name" value="SIGNAL RECOGNITION PARTICLE RECEPTOR SUBUNIT ALPHA"/>
    <property type="match status" value="1"/>
</dbReference>
<dbReference type="InterPro" id="IPR013822">
    <property type="entry name" value="Signal_recog_particl_SRP54_hlx"/>
</dbReference>
<feature type="region of interest" description="Disordered" evidence="11">
    <location>
        <begin position="153"/>
        <end position="203"/>
    </location>
</feature>
<accession>A0A1Y2FAN6</accession>
<dbReference type="Gene3D" id="3.40.50.300">
    <property type="entry name" value="P-loop containing nucleotide triphosphate hydrolases"/>
    <property type="match status" value="1"/>
</dbReference>
<dbReference type="STRING" id="56484.A0A1Y2FAN6"/>
<reference evidence="14 15" key="1">
    <citation type="submission" date="2016-07" db="EMBL/GenBank/DDBJ databases">
        <title>Pervasive Adenine N6-methylation of Active Genes in Fungi.</title>
        <authorList>
            <consortium name="DOE Joint Genome Institute"/>
            <person name="Mondo S.J."/>
            <person name="Dannebaum R.O."/>
            <person name="Kuo R.C."/>
            <person name="Labutti K."/>
            <person name="Haridas S."/>
            <person name="Kuo A."/>
            <person name="Salamov A."/>
            <person name="Ahrendt S.R."/>
            <person name="Lipzen A."/>
            <person name="Sullivan W."/>
            <person name="Andreopoulos W.B."/>
            <person name="Clum A."/>
            <person name="Lindquist E."/>
            <person name="Daum C."/>
            <person name="Ramamoorthy G.K."/>
            <person name="Gryganskyi A."/>
            <person name="Culley D."/>
            <person name="Magnuson J.K."/>
            <person name="James T.Y."/>
            <person name="O'Malley M.A."/>
            <person name="Stajich J.E."/>
            <person name="Spatafora J.W."/>
            <person name="Visel A."/>
            <person name="Grigoriev I.V."/>
        </authorList>
    </citation>
    <scope>NUCLEOTIDE SEQUENCE [LARGE SCALE GENOMIC DNA]</scope>
    <source>
        <strain evidence="14 15">12-1054</strain>
    </source>
</reference>
<dbReference type="Pfam" id="PF02881">
    <property type="entry name" value="SRP54_N"/>
    <property type="match status" value="1"/>
</dbReference>
<evidence type="ECO:0000256" key="7">
    <source>
        <dbReference type="ARBA" id="ARBA00023136"/>
    </source>
</evidence>
<dbReference type="RefSeq" id="XP_040724613.1">
    <property type="nucleotide sequence ID" value="XM_040872179.1"/>
</dbReference>
<dbReference type="InterPro" id="IPR042101">
    <property type="entry name" value="SRP54_N_sf"/>
</dbReference>
<evidence type="ECO:0000256" key="8">
    <source>
        <dbReference type="ARBA" id="ARBA00023170"/>
    </source>
</evidence>
<feature type="compositionally biased region" description="Basic residues" evidence="11">
    <location>
        <begin position="189"/>
        <end position="198"/>
    </location>
</feature>
<dbReference type="Pfam" id="PF04086">
    <property type="entry name" value="SRP-alpha_N"/>
    <property type="match status" value="2"/>
</dbReference>
<keyword evidence="12" id="KW-1133">Transmembrane helix</keyword>
<organism evidence="14 15">
    <name type="scientific">Protomyces lactucae-debilis</name>
    <dbReference type="NCBI Taxonomy" id="2754530"/>
    <lineage>
        <taxon>Eukaryota</taxon>
        <taxon>Fungi</taxon>
        <taxon>Dikarya</taxon>
        <taxon>Ascomycota</taxon>
        <taxon>Taphrinomycotina</taxon>
        <taxon>Taphrinomycetes</taxon>
        <taxon>Taphrinales</taxon>
        <taxon>Protomycetaceae</taxon>
        <taxon>Protomyces</taxon>
    </lineage>
</organism>
<dbReference type="PANTHER" id="PTHR43134">
    <property type="entry name" value="SIGNAL RECOGNITION PARTICLE RECEPTOR SUBUNIT ALPHA"/>
    <property type="match status" value="1"/>
</dbReference>
<dbReference type="Proteomes" id="UP000193685">
    <property type="component" value="Unassembled WGS sequence"/>
</dbReference>
<evidence type="ECO:0000256" key="5">
    <source>
        <dbReference type="ARBA" id="ARBA00022824"/>
    </source>
</evidence>
<feature type="compositionally biased region" description="Polar residues" evidence="11">
    <location>
        <begin position="167"/>
        <end position="181"/>
    </location>
</feature>
<dbReference type="GO" id="GO:0005525">
    <property type="term" value="F:GTP binding"/>
    <property type="evidence" value="ECO:0007669"/>
    <property type="project" value="UniProtKB-KW"/>
</dbReference>
<dbReference type="SUPFAM" id="SSF47364">
    <property type="entry name" value="Domain of the SRP/SRP receptor G-proteins"/>
    <property type="match status" value="1"/>
</dbReference>
<dbReference type="InterPro" id="IPR011012">
    <property type="entry name" value="Longin-like_dom_sf"/>
</dbReference>
<dbReference type="PROSITE" id="PS00300">
    <property type="entry name" value="SRP54"/>
    <property type="match status" value="1"/>
</dbReference>
<evidence type="ECO:0000256" key="4">
    <source>
        <dbReference type="ARBA" id="ARBA00022741"/>
    </source>
</evidence>
<dbReference type="InterPro" id="IPR003593">
    <property type="entry name" value="AAA+_ATPase"/>
</dbReference>
<dbReference type="GO" id="GO:0003924">
    <property type="term" value="F:GTPase activity"/>
    <property type="evidence" value="ECO:0007669"/>
    <property type="project" value="InterPro"/>
</dbReference>
<dbReference type="CDD" id="cd14826">
    <property type="entry name" value="SR_alpha_SRX"/>
    <property type="match status" value="1"/>
</dbReference>
<dbReference type="SMART" id="SM00962">
    <property type="entry name" value="SRP54"/>
    <property type="match status" value="1"/>
</dbReference>
<keyword evidence="12" id="KW-0812">Transmembrane</keyword>
<comment type="subcellular location">
    <subcellularLocation>
        <location evidence="1">Endoplasmic reticulum membrane</location>
        <topology evidence="1">Peripheral membrane protein</topology>
        <orientation evidence="1">Cytoplasmic side</orientation>
    </subcellularLocation>
</comment>
<dbReference type="SUPFAM" id="SSF52540">
    <property type="entry name" value="P-loop containing nucleoside triphosphate hydrolases"/>
    <property type="match status" value="1"/>
</dbReference>
<name>A0A1Y2FAN6_PROLT</name>
<gene>
    <name evidence="14" type="ORF">BCR37DRAFT_410321</name>
</gene>
<keyword evidence="15" id="KW-1185">Reference proteome</keyword>
<dbReference type="GO" id="GO:0006886">
    <property type="term" value="P:intracellular protein transport"/>
    <property type="evidence" value="ECO:0007669"/>
    <property type="project" value="InterPro"/>
</dbReference>
<evidence type="ECO:0000256" key="2">
    <source>
        <dbReference type="ARBA" id="ARBA00008531"/>
    </source>
</evidence>
<dbReference type="InterPro" id="IPR007222">
    <property type="entry name" value="Sig_recog_particle_rcpt_asu_N"/>
</dbReference>
<dbReference type="AlphaFoldDB" id="A0A1Y2FAN6"/>
<dbReference type="InterPro" id="IPR027417">
    <property type="entry name" value="P-loop_NTPase"/>
</dbReference>
<dbReference type="Pfam" id="PF00448">
    <property type="entry name" value="SRP54"/>
    <property type="match status" value="1"/>
</dbReference>
<keyword evidence="5" id="KW-0256">Endoplasmic reticulum</keyword>
<comment type="caution">
    <text evidence="14">The sequence shown here is derived from an EMBL/GenBank/DDBJ whole genome shotgun (WGS) entry which is preliminary data.</text>
</comment>
<evidence type="ECO:0000256" key="10">
    <source>
        <dbReference type="ARBA" id="ARBA00081194"/>
    </source>
</evidence>
<dbReference type="Gene3D" id="1.20.120.140">
    <property type="entry name" value="Signal recognition particle SRP54, nucleotide-binding domain"/>
    <property type="match status" value="1"/>
</dbReference>
<dbReference type="InterPro" id="IPR000897">
    <property type="entry name" value="SRP54_GTPase_dom"/>
</dbReference>
<comment type="subunit">
    <text evidence="3">Heterodimer of an alpha and a beta chain.</text>
</comment>
<evidence type="ECO:0000256" key="12">
    <source>
        <dbReference type="SAM" id="Phobius"/>
    </source>
</evidence>
<keyword evidence="8" id="KW-0675">Receptor</keyword>
<evidence type="ECO:0000313" key="15">
    <source>
        <dbReference type="Proteomes" id="UP000193685"/>
    </source>
</evidence>